<dbReference type="InterPro" id="IPR004925">
    <property type="entry name" value="HpaB/PvcC/4-BUDH"/>
</dbReference>
<dbReference type="PANTHER" id="PTHR36117:SF3">
    <property type="entry name" value="4-HYDROXYPHENYLACETATE 3-MONOOXYGENASE-RELATED"/>
    <property type="match status" value="1"/>
</dbReference>
<reference evidence="6" key="1">
    <citation type="submission" date="2020-03" db="EMBL/GenBank/DDBJ databases">
        <title>The deep terrestrial virosphere.</title>
        <authorList>
            <person name="Holmfeldt K."/>
            <person name="Nilsson E."/>
            <person name="Simone D."/>
            <person name="Lopez-Fernandez M."/>
            <person name="Wu X."/>
            <person name="de Brujin I."/>
            <person name="Lundin D."/>
            <person name="Andersson A."/>
            <person name="Bertilsson S."/>
            <person name="Dopson M."/>
        </authorList>
    </citation>
    <scope>NUCLEOTIDE SEQUENCE</scope>
    <source>
        <strain evidence="6">MM415B03075</strain>
    </source>
</reference>
<evidence type="ECO:0000313" key="6">
    <source>
        <dbReference type="EMBL" id="QJA86979.1"/>
    </source>
</evidence>
<evidence type="ECO:0000259" key="5">
    <source>
        <dbReference type="Pfam" id="PF11794"/>
    </source>
</evidence>
<dbReference type="PANTHER" id="PTHR36117">
    <property type="entry name" value="4-HYDROXYPHENYLACETATE 3-MONOOXYGENASE-RELATED"/>
    <property type="match status" value="1"/>
</dbReference>
<evidence type="ECO:0000256" key="2">
    <source>
        <dbReference type="ARBA" id="ARBA00022827"/>
    </source>
</evidence>
<evidence type="ECO:0000256" key="1">
    <source>
        <dbReference type="ARBA" id="ARBA00022630"/>
    </source>
</evidence>
<keyword evidence="1" id="KW-0285">Flavoprotein</keyword>
<feature type="domain" description="HpaB/PvcC/4-BUDH N-terminal" evidence="5">
    <location>
        <begin position="3"/>
        <end position="265"/>
    </location>
</feature>
<dbReference type="Gene3D" id="2.40.110.10">
    <property type="entry name" value="Butyryl-CoA Dehydrogenase, subunit A, domain 2"/>
    <property type="match status" value="1"/>
</dbReference>
<dbReference type="InterPro" id="IPR046373">
    <property type="entry name" value="Acyl-CoA_Oxase/DH_mid-dom_sf"/>
</dbReference>
<gene>
    <name evidence="6" type="ORF">MM415B03075_0008</name>
</gene>
<dbReference type="GO" id="GO:0016627">
    <property type="term" value="F:oxidoreductase activity, acting on the CH-CH group of donors"/>
    <property type="evidence" value="ECO:0007669"/>
    <property type="project" value="InterPro"/>
</dbReference>
<dbReference type="InterPro" id="IPR009100">
    <property type="entry name" value="AcylCoA_DH/oxidase_NM_dom_sf"/>
</dbReference>
<accession>A0A6M3KY65</accession>
<keyword evidence="2" id="KW-0274">FAD</keyword>
<dbReference type="SUPFAM" id="SSF47203">
    <property type="entry name" value="Acyl-CoA dehydrogenase C-terminal domain-like"/>
    <property type="match status" value="1"/>
</dbReference>
<protein>
    <submittedName>
        <fullName evidence="6">Putative 4-hydroxyphenylacetate 3-hydroxylase</fullName>
    </submittedName>
</protein>
<evidence type="ECO:0000259" key="4">
    <source>
        <dbReference type="Pfam" id="PF03241"/>
    </source>
</evidence>
<dbReference type="PIRSF" id="PIRSF000331">
    <property type="entry name" value="HpaA_HpaB"/>
    <property type="match status" value="1"/>
</dbReference>
<dbReference type="InterPro" id="IPR036250">
    <property type="entry name" value="AcylCo_DH-like_C"/>
</dbReference>
<dbReference type="EMBL" id="MT142673">
    <property type="protein sequence ID" value="QJA86979.1"/>
    <property type="molecule type" value="Genomic_DNA"/>
</dbReference>
<dbReference type="InterPro" id="IPR024719">
    <property type="entry name" value="HpaB/PvcC/4-BUDH_C"/>
</dbReference>
<dbReference type="AlphaFoldDB" id="A0A6M3KY65"/>
<proteinExistence type="predicted"/>
<evidence type="ECO:0000256" key="3">
    <source>
        <dbReference type="ARBA" id="ARBA00023002"/>
    </source>
</evidence>
<keyword evidence="3" id="KW-0560">Oxidoreductase</keyword>
<feature type="domain" description="HpaB/PvcC/4-BUDH C-terminal" evidence="4">
    <location>
        <begin position="273"/>
        <end position="468"/>
    </location>
</feature>
<organism evidence="6">
    <name type="scientific">viral metagenome</name>
    <dbReference type="NCBI Taxonomy" id="1070528"/>
    <lineage>
        <taxon>unclassified sequences</taxon>
        <taxon>metagenomes</taxon>
        <taxon>organismal metagenomes</taxon>
    </lineage>
</organism>
<dbReference type="Gene3D" id="1.10.3140.10">
    <property type="entry name" value="4-hydroxybutyryl-coa dehydratase, domain 1"/>
    <property type="match status" value="1"/>
</dbReference>
<name>A0A6M3KY65_9ZZZZ</name>
<dbReference type="InterPro" id="IPR024674">
    <property type="entry name" value="HpaB/PvcC/4-BUDH_N"/>
</dbReference>
<dbReference type="Pfam" id="PF11794">
    <property type="entry name" value="HpaB_N"/>
    <property type="match status" value="1"/>
</dbReference>
<dbReference type="Pfam" id="PF03241">
    <property type="entry name" value="HpaB"/>
    <property type="match status" value="1"/>
</dbReference>
<dbReference type="SUPFAM" id="SSF56645">
    <property type="entry name" value="Acyl-CoA dehydrogenase NM domain-like"/>
    <property type="match status" value="1"/>
</dbReference>
<dbReference type="Gene3D" id="1.20.140.10">
    <property type="entry name" value="Butyryl-CoA Dehydrogenase, subunit A, domain 3"/>
    <property type="match status" value="1"/>
</dbReference>
<sequence>MKTAQEYIDSIRAMHHEAYLFGEKIENPVDHPIIRPSINSVAATYELAEQSEWESLMTATSHLTGKRINRFTHIHQGVDDLVAKSKMNRMLGAYTGSCFQRCVGMDALNALSIVTHKLASKDRFLDYLQYVQDNDLVCCGAMTDAKGNRSLRPSEQFDPDQYLNVIGRGKDGIVVSGAKLHQTGAINSHEIIVMPTRAMSEKDKDYAVSFAIPSDTKGIMYIYGRQSCDMRKHEEGFDRGNVLYGGQECMVIFNNVFVPWERVFMCGEYEFTGQLVEQFAAYHRHSYACKSGIGDVLIGAVQLLAQYQGTDKASHIKDKIVEMIHFNETLACGSLACAYEGHEEPSGTYAVNPLLANVAKLNVTRLPFEIARLAQEIAGGILGTMPSYYDYSSKIGRYVAKYLKPRQEVKTEDRMRVLRLIENLCMGSGAVSYLTESMHGAGSPQAQRIMIQRLADMTAKVSSAKRLCGVKE</sequence>